<reference evidence="2 3" key="1">
    <citation type="submission" date="2021-06" db="EMBL/GenBank/DDBJ databases">
        <title>Caerostris extrusa draft genome.</title>
        <authorList>
            <person name="Kono N."/>
            <person name="Arakawa K."/>
        </authorList>
    </citation>
    <scope>NUCLEOTIDE SEQUENCE [LARGE SCALE GENOMIC DNA]</scope>
</reference>
<organism evidence="2 3">
    <name type="scientific">Caerostris extrusa</name>
    <name type="common">Bark spider</name>
    <name type="synonym">Caerostris bankana</name>
    <dbReference type="NCBI Taxonomy" id="172846"/>
    <lineage>
        <taxon>Eukaryota</taxon>
        <taxon>Metazoa</taxon>
        <taxon>Ecdysozoa</taxon>
        <taxon>Arthropoda</taxon>
        <taxon>Chelicerata</taxon>
        <taxon>Arachnida</taxon>
        <taxon>Araneae</taxon>
        <taxon>Araneomorphae</taxon>
        <taxon>Entelegynae</taxon>
        <taxon>Araneoidea</taxon>
        <taxon>Araneidae</taxon>
        <taxon>Caerostris</taxon>
    </lineage>
</organism>
<keyword evidence="3" id="KW-1185">Reference proteome</keyword>
<accession>A0AAV4RCB8</accession>
<dbReference type="EMBL" id="BPLR01007778">
    <property type="protein sequence ID" value="GIY19618.1"/>
    <property type="molecule type" value="Genomic_DNA"/>
</dbReference>
<feature type="region of interest" description="Disordered" evidence="1">
    <location>
        <begin position="1"/>
        <end position="43"/>
    </location>
</feature>
<gene>
    <name evidence="2" type="ORF">CEXT_440661</name>
</gene>
<evidence type="ECO:0000256" key="1">
    <source>
        <dbReference type="SAM" id="MobiDB-lite"/>
    </source>
</evidence>
<name>A0AAV4RCB8_CAEEX</name>
<dbReference type="Proteomes" id="UP001054945">
    <property type="component" value="Unassembled WGS sequence"/>
</dbReference>
<protein>
    <submittedName>
        <fullName evidence="2">Uncharacterized protein</fullName>
    </submittedName>
</protein>
<evidence type="ECO:0000313" key="3">
    <source>
        <dbReference type="Proteomes" id="UP001054945"/>
    </source>
</evidence>
<comment type="caution">
    <text evidence="2">The sequence shown here is derived from an EMBL/GenBank/DDBJ whole genome shotgun (WGS) entry which is preliminary data.</text>
</comment>
<sequence>MRRKSKRERERRVGGPVNTLSDRGGASRILPPPPMKADNGEQGKRACLHNPVQTTPGKGAETEAAGIKIGVKGLMKRN</sequence>
<dbReference type="AlphaFoldDB" id="A0AAV4RCB8"/>
<proteinExistence type="predicted"/>
<evidence type="ECO:0000313" key="2">
    <source>
        <dbReference type="EMBL" id="GIY19618.1"/>
    </source>
</evidence>